<evidence type="ECO:0000256" key="1">
    <source>
        <dbReference type="ARBA" id="ARBA00000382"/>
    </source>
</evidence>
<evidence type="ECO:0000256" key="12">
    <source>
        <dbReference type="ARBA" id="ARBA00023180"/>
    </source>
</evidence>
<dbReference type="PANTHER" id="PTHR16631">
    <property type="entry name" value="GLUCAN 1,3-BETA-GLUCOSIDASE"/>
    <property type="match status" value="1"/>
</dbReference>
<dbReference type="Proteomes" id="UP000613177">
    <property type="component" value="Unassembled WGS sequence"/>
</dbReference>
<keyword evidence="14" id="KW-0961">Cell wall biogenesis/degradation</keyword>
<evidence type="ECO:0000256" key="5">
    <source>
        <dbReference type="ARBA" id="ARBA00012780"/>
    </source>
</evidence>
<dbReference type="GO" id="GO:0042973">
    <property type="term" value="F:glucan endo-1,3-beta-D-glucosidase activity"/>
    <property type="evidence" value="ECO:0007669"/>
    <property type="project" value="UniProtKB-EC"/>
</dbReference>
<evidence type="ECO:0000256" key="13">
    <source>
        <dbReference type="ARBA" id="ARBA00023277"/>
    </source>
</evidence>
<evidence type="ECO:0000256" key="9">
    <source>
        <dbReference type="ARBA" id="ARBA00022729"/>
    </source>
</evidence>
<keyword evidence="11" id="KW-0472">Membrane</keyword>
<reference evidence="20" key="1">
    <citation type="submission" date="2021-01" db="EMBL/GenBank/DDBJ databases">
        <title>Metabolic potential, ecology and presence of endohyphal bacteria is reflected in genomic diversity of Mucoromycotina.</title>
        <authorList>
            <person name="Muszewska A."/>
            <person name="Okrasinska A."/>
            <person name="Steczkiewicz K."/>
            <person name="Drgas O."/>
            <person name="Orlowska M."/>
            <person name="Perlinska-Lenart U."/>
            <person name="Aleksandrzak-Piekarczyk T."/>
            <person name="Szatraj K."/>
            <person name="Zielenkiewicz U."/>
            <person name="Pilsyk S."/>
            <person name="Malc E."/>
            <person name="Mieczkowski P."/>
            <person name="Kruszewska J.S."/>
            <person name="Biernat P."/>
            <person name="Pawlowska J."/>
        </authorList>
    </citation>
    <scope>NUCLEOTIDE SEQUENCE</scope>
    <source>
        <strain evidence="20">WA0000018081</strain>
    </source>
</reference>
<keyword evidence="9" id="KW-0732">Signal</keyword>
<evidence type="ECO:0000313" key="21">
    <source>
        <dbReference type="Proteomes" id="UP000613177"/>
    </source>
</evidence>
<dbReference type="EC" id="3.2.1.39" evidence="5"/>
<dbReference type="GO" id="GO:0000272">
    <property type="term" value="P:polysaccharide catabolic process"/>
    <property type="evidence" value="ECO:0007669"/>
    <property type="project" value="UniProtKB-KW"/>
</dbReference>
<dbReference type="GO" id="GO:0005886">
    <property type="term" value="C:plasma membrane"/>
    <property type="evidence" value="ECO:0007669"/>
    <property type="project" value="UniProtKB-SubCell"/>
</dbReference>
<dbReference type="GO" id="GO:0071555">
    <property type="term" value="P:cell wall organization"/>
    <property type="evidence" value="ECO:0007669"/>
    <property type="project" value="UniProtKB-KW"/>
</dbReference>
<keyword evidence="12" id="KW-0325">Glycoprotein</keyword>
<comment type="subcellular location">
    <subcellularLocation>
        <location evidence="3">Cell membrane</location>
        <topology evidence="3">Single-pass type II membrane protein</topology>
    </subcellularLocation>
    <subcellularLocation>
        <location evidence="2">Secreted</location>
        <location evidence="2">Cell wall</location>
    </subcellularLocation>
</comment>
<name>A0A8H7SRS7_9FUNG</name>
<evidence type="ECO:0000256" key="8">
    <source>
        <dbReference type="ARBA" id="ARBA00022525"/>
    </source>
</evidence>
<evidence type="ECO:0000256" key="6">
    <source>
        <dbReference type="ARBA" id="ARBA00022475"/>
    </source>
</evidence>
<dbReference type="EMBL" id="JAEPRE010000088">
    <property type="protein sequence ID" value="KAG2233161.1"/>
    <property type="molecule type" value="Genomic_DNA"/>
</dbReference>
<dbReference type="GO" id="GO:0009986">
    <property type="term" value="C:cell surface"/>
    <property type="evidence" value="ECO:0007669"/>
    <property type="project" value="TreeGrafter"/>
</dbReference>
<evidence type="ECO:0000256" key="4">
    <source>
        <dbReference type="ARBA" id="ARBA00008773"/>
    </source>
</evidence>
<evidence type="ECO:0000256" key="2">
    <source>
        <dbReference type="ARBA" id="ARBA00004191"/>
    </source>
</evidence>
<keyword evidence="8" id="KW-0964">Secreted</keyword>
<comment type="function">
    <text evidence="16">Glucanases play a role in cell expansion during growth, in cell-cell fusion during mating, and in spore release during sporulation. This enzyme may be involved in beta-glucan degradation. Active on laminarin and lichenan.</text>
</comment>
<comment type="caution">
    <text evidence="20">The sequence shown here is derived from an EMBL/GenBank/DDBJ whole genome shotgun (WGS) entry which is preliminary data.</text>
</comment>
<keyword evidence="15" id="KW-0624">Polysaccharide degradation</keyword>
<keyword evidence="6" id="KW-1003">Cell membrane</keyword>
<dbReference type="GO" id="GO:0009277">
    <property type="term" value="C:fungal-type cell wall"/>
    <property type="evidence" value="ECO:0007669"/>
    <property type="project" value="TreeGrafter"/>
</dbReference>
<keyword evidence="13" id="KW-0119">Carbohydrate metabolism</keyword>
<evidence type="ECO:0000256" key="17">
    <source>
        <dbReference type="ARBA" id="ARBA00042373"/>
    </source>
</evidence>
<evidence type="ECO:0000256" key="3">
    <source>
        <dbReference type="ARBA" id="ARBA00004401"/>
    </source>
</evidence>
<evidence type="ECO:0000256" key="18">
    <source>
        <dbReference type="ARBA" id="ARBA00043078"/>
    </source>
</evidence>
<evidence type="ECO:0000256" key="15">
    <source>
        <dbReference type="ARBA" id="ARBA00023326"/>
    </source>
</evidence>
<dbReference type="InterPro" id="IPR017853">
    <property type="entry name" value="GH"/>
</dbReference>
<gene>
    <name evidence="20" type="ORF">INT48_001654</name>
</gene>
<evidence type="ECO:0000256" key="14">
    <source>
        <dbReference type="ARBA" id="ARBA00023316"/>
    </source>
</evidence>
<protein>
    <recommendedName>
        <fullName evidence="5">glucan endo-1,3-beta-D-glucosidase</fullName>
        <ecNumber evidence="5">3.2.1.39</ecNumber>
    </recommendedName>
    <alternativeName>
        <fullName evidence="18">Endo-1,3-beta-glucanase btgC</fullName>
    </alternativeName>
    <alternativeName>
        <fullName evidence="17">Laminarinase btgC</fullName>
    </alternativeName>
</protein>
<keyword evidence="7" id="KW-0134">Cell wall</keyword>
<dbReference type="Pfam" id="PF00332">
    <property type="entry name" value="Glyco_hydro_17"/>
    <property type="match status" value="1"/>
</dbReference>
<dbReference type="Gene3D" id="3.20.20.80">
    <property type="entry name" value="Glycosidases"/>
    <property type="match status" value="2"/>
</dbReference>
<evidence type="ECO:0000256" key="16">
    <source>
        <dbReference type="ARBA" id="ARBA00037649"/>
    </source>
</evidence>
<dbReference type="GO" id="GO:0005576">
    <property type="term" value="C:extracellular region"/>
    <property type="evidence" value="ECO:0007669"/>
    <property type="project" value="TreeGrafter"/>
</dbReference>
<evidence type="ECO:0000256" key="10">
    <source>
        <dbReference type="ARBA" id="ARBA00022801"/>
    </source>
</evidence>
<dbReference type="PANTHER" id="PTHR16631:SF17">
    <property type="entry name" value="GLUCAN ENDO-1,3-BETA-GLUCOSIDASE BTGC"/>
    <property type="match status" value="1"/>
</dbReference>
<proteinExistence type="inferred from homology"/>
<dbReference type="InterPro" id="IPR000490">
    <property type="entry name" value="Glyco_hydro_17"/>
</dbReference>
<dbReference type="AlphaFoldDB" id="A0A8H7SRS7"/>
<accession>A0A8H7SRS7</accession>
<evidence type="ECO:0000313" key="20">
    <source>
        <dbReference type="EMBL" id="KAG2233161.1"/>
    </source>
</evidence>
<evidence type="ECO:0000256" key="11">
    <source>
        <dbReference type="ARBA" id="ARBA00023136"/>
    </source>
</evidence>
<evidence type="ECO:0000256" key="7">
    <source>
        <dbReference type="ARBA" id="ARBA00022512"/>
    </source>
</evidence>
<comment type="similarity">
    <text evidence="4 19">Belongs to the glycosyl hydrolase 17 family.</text>
</comment>
<evidence type="ECO:0000256" key="19">
    <source>
        <dbReference type="RuleBase" id="RU004335"/>
    </source>
</evidence>
<comment type="catalytic activity">
    <reaction evidence="1">
        <text>Hydrolysis of (1-&gt;3)-beta-D-glucosidic linkages in (1-&gt;3)-beta-D-glucans.</text>
        <dbReference type="EC" id="3.2.1.39"/>
    </reaction>
</comment>
<dbReference type="InterPro" id="IPR050732">
    <property type="entry name" value="Beta-glucan_modifiers"/>
</dbReference>
<sequence>MRQKIFINTLNQFLFFSSSLSFKMFKALLLTTLVSITTVIAGTNAFYGLNYGVNTDACPTLEDVKHDFRAISQYTNIVRIYSVKDCDLGDLALKASQATKLRLYLGMWVDKTDSFDKELSALERISKSNPFYNVEAVIVGSEVMYRGDLQSSELVDCIGKVKKLLGSQGTKITTADVYYKFTPEIINAIDFVMMNAFTYWEGVPIEVAPDTLLEHYRHVQSISNGKLVRISETGWPDQGNQNKESIPTPENQKDFMLKTLCKTKEQGIEMIWFSAIDETYKPGVESHFGLLDSNRQLKSEYTYDRLMSPC</sequence>
<keyword evidence="21" id="KW-1185">Reference proteome</keyword>
<dbReference type="SUPFAM" id="SSF51445">
    <property type="entry name" value="(Trans)glycosidases"/>
    <property type="match status" value="1"/>
</dbReference>
<keyword evidence="10" id="KW-0378">Hydrolase</keyword>
<organism evidence="20 21">
    <name type="scientific">Thamnidium elegans</name>
    <dbReference type="NCBI Taxonomy" id="101142"/>
    <lineage>
        <taxon>Eukaryota</taxon>
        <taxon>Fungi</taxon>
        <taxon>Fungi incertae sedis</taxon>
        <taxon>Mucoromycota</taxon>
        <taxon>Mucoromycotina</taxon>
        <taxon>Mucoromycetes</taxon>
        <taxon>Mucorales</taxon>
        <taxon>Mucorineae</taxon>
        <taxon>Mucoraceae</taxon>
        <taxon>Thamnidium</taxon>
    </lineage>
</organism>